<evidence type="ECO:0000313" key="2">
    <source>
        <dbReference type="EMBL" id="ACL62204.1"/>
    </source>
</evidence>
<dbReference type="Pfam" id="PF06823">
    <property type="entry name" value="DUF1236"/>
    <property type="match status" value="1"/>
</dbReference>
<sequence>MKRALSAAAALTLIGGAALAQTVTITEEPVEIAPPQRVIIKKYVTEQRVAPVRIRERVTVGSTLPADIDLHPLPPTVIEESPRLKGYSYVTSGDDIYVVEPRTRRIITTID</sequence>
<proteinExistence type="predicted"/>
<evidence type="ECO:0000313" key="3">
    <source>
        <dbReference type="Proteomes" id="UP000008207"/>
    </source>
</evidence>
<keyword evidence="3" id="KW-1185">Reference proteome</keyword>
<dbReference type="Proteomes" id="UP000008207">
    <property type="component" value="Chromosome"/>
</dbReference>
<feature type="chain" id="PRO_5002871773" description="DUF1236 domain-containing protein" evidence="1">
    <location>
        <begin position="21"/>
        <end position="111"/>
    </location>
</feature>
<keyword evidence="1" id="KW-0732">Signal</keyword>
<dbReference type="InterPro" id="IPR009642">
    <property type="entry name" value="DUF1236"/>
</dbReference>
<dbReference type="EMBL" id="CP001349">
    <property type="protein sequence ID" value="ACL62204.1"/>
    <property type="molecule type" value="Genomic_DNA"/>
</dbReference>
<dbReference type="HOGENOM" id="CLU_170138_0_0_5"/>
<gene>
    <name evidence="2" type="ordered locus">Mnod_7467</name>
</gene>
<dbReference type="KEGG" id="mno:Mnod_7467"/>
<feature type="signal peptide" evidence="1">
    <location>
        <begin position="1"/>
        <end position="20"/>
    </location>
</feature>
<name>B8IN88_METNO</name>
<dbReference type="AlphaFoldDB" id="B8IN88"/>
<protein>
    <recommendedName>
        <fullName evidence="4">DUF1236 domain-containing protein</fullName>
    </recommendedName>
</protein>
<organism evidence="2 3">
    <name type="scientific">Methylobacterium nodulans (strain LMG 21967 / CNCM I-2342 / ORS 2060)</name>
    <dbReference type="NCBI Taxonomy" id="460265"/>
    <lineage>
        <taxon>Bacteria</taxon>
        <taxon>Pseudomonadati</taxon>
        <taxon>Pseudomonadota</taxon>
        <taxon>Alphaproteobacteria</taxon>
        <taxon>Hyphomicrobiales</taxon>
        <taxon>Methylobacteriaceae</taxon>
        <taxon>Methylobacterium</taxon>
    </lineage>
</organism>
<evidence type="ECO:0000256" key="1">
    <source>
        <dbReference type="SAM" id="SignalP"/>
    </source>
</evidence>
<evidence type="ECO:0008006" key="4">
    <source>
        <dbReference type="Google" id="ProtNLM"/>
    </source>
</evidence>
<accession>B8IN88</accession>
<dbReference type="eggNOG" id="ENOG5033AMB">
    <property type="taxonomic scope" value="Bacteria"/>
</dbReference>
<dbReference type="Gene3D" id="3.10.450.160">
    <property type="entry name" value="inner membrane protein cigr"/>
    <property type="match status" value="1"/>
</dbReference>
<reference evidence="2 3" key="1">
    <citation type="submission" date="2009-01" db="EMBL/GenBank/DDBJ databases">
        <title>Complete sequence of chromosome of Methylobacterium nodulans ORS 2060.</title>
        <authorList>
            <consortium name="US DOE Joint Genome Institute"/>
            <person name="Lucas S."/>
            <person name="Copeland A."/>
            <person name="Lapidus A."/>
            <person name="Glavina del Rio T."/>
            <person name="Dalin E."/>
            <person name="Tice H."/>
            <person name="Bruce D."/>
            <person name="Goodwin L."/>
            <person name="Pitluck S."/>
            <person name="Sims D."/>
            <person name="Brettin T."/>
            <person name="Detter J.C."/>
            <person name="Han C."/>
            <person name="Larimer F."/>
            <person name="Land M."/>
            <person name="Hauser L."/>
            <person name="Kyrpides N."/>
            <person name="Ivanova N."/>
            <person name="Marx C.J."/>
            <person name="Richardson P."/>
        </authorList>
    </citation>
    <scope>NUCLEOTIDE SEQUENCE [LARGE SCALE GENOMIC DNA]</scope>
    <source>
        <strain evidence="3">LMG 21967 / CNCM I-2342 / ORS 2060</strain>
    </source>
</reference>
<dbReference type="OrthoDB" id="102964at2"/>
<dbReference type="RefSeq" id="WP_015933762.1">
    <property type="nucleotide sequence ID" value="NC_011894.1"/>
</dbReference>
<dbReference type="STRING" id="460265.Mnod_7467"/>